<feature type="transmembrane region" description="Helical" evidence="1">
    <location>
        <begin position="278"/>
        <end position="294"/>
    </location>
</feature>
<dbReference type="InterPro" id="IPR040632">
    <property type="entry name" value="Sulfotransfer_4"/>
</dbReference>
<keyword evidence="1" id="KW-0812">Transmembrane</keyword>
<dbReference type="EMBL" id="JAVRQU010000009">
    <property type="protein sequence ID" value="KAK5699100.1"/>
    <property type="molecule type" value="Genomic_DNA"/>
</dbReference>
<dbReference type="Gene3D" id="3.40.50.300">
    <property type="entry name" value="P-loop containing nucleotide triphosphate hydrolases"/>
    <property type="match status" value="1"/>
</dbReference>
<name>A0AAN8A208_9PEZI</name>
<organism evidence="2 3">
    <name type="scientific">Elasticomyces elasticus</name>
    <dbReference type="NCBI Taxonomy" id="574655"/>
    <lineage>
        <taxon>Eukaryota</taxon>
        <taxon>Fungi</taxon>
        <taxon>Dikarya</taxon>
        <taxon>Ascomycota</taxon>
        <taxon>Pezizomycotina</taxon>
        <taxon>Dothideomycetes</taxon>
        <taxon>Dothideomycetidae</taxon>
        <taxon>Mycosphaerellales</taxon>
        <taxon>Teratosphaeriaceae</taxon>
        <taxon>Elasticomyces</taxon>
    </lineage>
</organism>
<dbReference type="PANTHER" id="PTHR36978">
    <property type="entry name" value="P-LOOP CONTAINING NUCLEOTIDE TRIPHOSPHATE HYDROLASE"/>
    <property type="match status" value="1"/>
</dbReference>
<reference evidence="2" key="1">
    <citation type="submission" date="2023-08" db="EMBL/GenBank/DDBJ databases">
        <title>Black Yeasts Isolated from many extreme environments.</title>
        <authorList>
            <person name="Coleine C."/>
            <person name="Stajich J.E."/>
            <person name="Selbmann L."/>
        </authorList>
    </citation>
    <scope>NUCLEOTIDE SEQUENCE</scope>
    <source>
        <strain evidence="2">CCFEE 5810</strain>
    </source>
</reference>
<gene>
    <name evidence="2" type="ORF">LTR97_006749</name>
</gene>
<dbReference type="SUPFAM" id="SSF52540">
    <property type="entry name" value="P-loop containing nucleoside triphosphate hydrolases"/>
    <property type="match status" value="1"/>
</dbReference>
<evidence type="ECO:0000313" key="3">
    <source>
        <dbReference type="Proteomes" id="UP001310594"/>
    </source>
</evidence>
<dbReference type="PANTHER" id="PTHR36978:SF4">
    <property type="entry name" value="P-LOOP CONTAINING NUCLEOSIDE TRIPHOSPHATE HYDROLASE PROTEIN"/>
    <property type="match status" value="1"/>
</dbReference>
<keyword evidence="1" id="KW-1133">Transmembrane helix</keyword>
<dbReference type="Pfam" id="PF17784">
    <property type="entry name" value="Sulfotransfer_4"/>
    <property type="match status" value="1"/>
</dbReference>
<evidence type="ECO:0000313" key="2">
    <source>
        <dbReference type="EMBL" id="KAK5699100.1"/>
    </source>
</evidence>
<keyword evidence="1" id="KW-0472">Membrane</keyword>
<accession>A0AAN8A208</accession>
<protein>
    <submittedName>
        <fullName evidence="2">Uncharacterized protein</fullName>
    </submittedName>
</protein>
<evidence type="ECO:0000256" key="1">
    <source>
        <dbReference type="SAM" id="Phobius"/>
    </source>
</evidence>
<dbReference type="Proteomes" id="UP001310594">
    <property type="component" value="Unassembled WGS sequence"/>
</dbReference>
<proteinExistence type="predicted"/>
<dbReference type="InterPro" id="IPR027417">
    <property type="entry name" value="P-loop_NTPase"/>
</dbReference>
<comment type="caution">
    <text evidence="2">The sequence shown here is derived from an EMBL/GenBank/DDBJ whole genome shotgun (WGS) entry which is preliminary data.</text>
</comment>
<sequence>MATAKERHPQIYVERNEDPRTRQRTVPMEVLSMGYSRTGTMTMKAALEILGLPTWHWVTMAENPQDMALWAEAIEAKFNPTSGKKPFGRREFDNLLGYWSACTDQPAALFSEELVQAYPDAKVVLCERDTERWYESYTKTVIDGSANPFVPLAALVDPGFLGQMSLQTNQIARYVFGVSHTKGTEAFFDRKPFFDQWKRNAKSTYRAHNEHIKRVTPADRLLLFSLADGWGPLCQFLDKPVPDVPFPRVNETLAVQEKINLYIAESYKRTLIRFARRLVPLVVLMLAVMLVWAWW</sequence>
<dbReference type="AlphaFoldDB" id="A0AAN8A208"/>